<proteinExistence type="predicted"/>
<comment type="caution">
    <text evidence="1">The sequence shown here is derived from an EMBL/GenBank/DDBJ whole genome shotgun (WGS) entry which is preliminary data.</text>
</comment>
<dbReference type="Gene3D" id="3.30.1310.10">
    <property type="entry name" value="Nucleoid-associated protein YbaB-like domain"/>
    <property type="match status" value="1"/>
</dbReference>
<name>A0ABV5Q742_9ACTN</name>
<dbReference type="InterPro" id="IPR036894">
    <property type="entry name" value="YbaB-like_sf"/>
</dbReference>
<keyword evidence="2" id="KW-1185">Reference proteome</keyword>
<dbReference type="SUPFAM" id="SSF82607">
    <property type="entry name" value="YbaB-like"/>
    <property type="match status" value="1"/>
</dbReference>
<dbReference type="RefSeq" id="WP_346124140.1">
    <property type="nucleotide sequence ID" value="NZ_BAAAXC010000015.1"/>
</dbReference>
<protein>
    <submittedName>
        <fullName evidence="1">YbaB/EbfC family nucleoid-associated protein</fullName>
    </submittedName>
</protein>
<organism evidence="1 2">
    <name type="scientific">Nonomuraea roseola</name>
    <dbReference type="NCBI Taxonomy" id="46179"/>
    <lineage>
        <taxon>Bacteria</taxon>
        <taxon>Bacillati</taxon>
        <taxon>Actinomycetota</taxon>
        <taxon>Actinomycetes</taxon>
        <taxon>Streptosporangiales</taxon>
        <taxon>Streptosporangiaceae</taxon>
        <taxon>Nonomuraea</taxon>
    </lineage>
</organism>
<sequence>MTYGDAMGAGGEGDVRGLLRQVEGWVDAVAGTLRQLDEQKVTGTDSAERVVATVSGAGRLLEVRIDGRSMRDLDHVVIARAVLEAIGAAREIMADNLGVAMSALNGGQIDPDPGHDPLDQYFDAVLRETDHG</sequence>
<dbReference type="Proteomes" id="UP001589646">
    <property type="component" value="Unassembled WGS sequence"/>
</dbReference>
<evidence type="ECO:0000313" key="1">
    <source>
        <dbReference type="EMBL" id="MFB9531144.1"/>
    </source>
</evidence>
<gene>
    <name evidence="1" type="ORF">ACFFRN_31490</name>
</gene>
<reference evidence="1 2" key="1">
    <citation type="submission" date="2024-09" db="EMBL/GenBank/DDBJ databases">
        <authorList>
            <person name="Sun Q."/>
            <person name="Mori K."/>
        </authorList>
    </citation>
    <scope>NUCLEOTIDE SEQUENCE [LARGE SCALE GENOMIC DNA]</scope>
    <source>
        <strain evidence="1 2">JCM 3323</strain>
    </source>
</reference>
<dbReference type="EMBL" id="JBHMCE010000010">
    <property type="protein sequence ID" value="MFB9531144.1"/>
    <property type="molecule type" value="Genomic_DNA"/>
</dbReference>
<dbReference type="Pfam" id="PF02575">
    <property type="entry name" value="YbaB_DNA_bd"/>
    <property type="match status" value="1"/>
</dbReference>
<dbReference type="InterPro" id="IPR004401">
    <property type="entry name" value="YbaB/EbfC"/>
</dbReference>
<accession>A0ABV5Q742</accession>
<evidence type="ECO:0000313" key="2">
    <source>
        <dbReference type="Proteomes" id="UP001589646"/>
    </source>
</evidence>